<dbReference type="Proteomes" id="UP000273022">
    <property type="component" value="Unassembled WGS sequence"/>
</dbReference>
<evidence type="ECO:0000313" key="1">
    <source>
        <dbReference type="EMBL" id="RJY13198.1"/>
    </source>
</evidence>
<dbReference type="InterPro" id="IPR006311">
    <property type="entry name" value="TAT_signal"/>
</dbReference>
<organism evidence="1 2">
    <name type="scientific">Parashewanella spongiae</name>
    <dbReference type="NCBI Taxonomy" id="342950"/>
    <lineage>
        <taxon>Bacteria</taxon>
        <taxon>Pseudomonadati</taxon>
        <taxon>Pseudomonadota</taxon>
        <taxon>Gammaproteobacteria</taxon>
        <taxon>Alteromonadales</taxon>
        <taxon>Shewanellaceae</taxon>
        <taxon>Parashewanella</taxon>
    </lineage>
</organism>
<dbReference type="Pfam" id="PF13618">
    <property type="entry name" value="Gluconate_2-dh3"/>
    <property type="match status" value="1"/>
</dbReference>
<dbReference type="OrthoDB" id="6259504at2"/>
<reference evidence="1 2" key="1">
    <citation type="submission" date="2018-09" db="EMBL/GenBank/DDBJ databases">
        <title>Phylogeny of the Shewanellaceae, and recommendation for two new genera, Pseudoshewanella and Parashewanella.</title>
        <authorList>
            <person name="Wang G."/>
        </authorList>
    </citation>
    <scope>NUCLEOTIDE SEQUENCE [LARGE SCALE GENOMIC DNA]</scope>
    <source>
        <strain evidence="1 2">KCTC 22492</strain>
    </source>
</reference>
<protein>
    <submittedName>
        <fullName evidence="1">Gluconate 2-dehydrogenase subunit 3 family protein</fullName>
    </submittedName>
</protein>
<sequence>MSARGVLMSLFHFKVKSASLEPATPMFAKGLSRRQFLQSTSALTLLASVGLTKPSLATEQVSSSSEIELLANNFKAAKVSFSAEQTRVIKQVQLLLFPDDGNGPSAADLDAFNYLEWALAEPSNQDDGDKAFIIKGLGWLEDSANKHYQNAFIELSEQDQQALLERVNRSQTGENWLSLLLYYLLESVTLDPLYGGNHNGVGWQWIEHQPGFPQPTRQTHYQVFEEDS</sequence>
<proteinExistence type="predicted"/>
<dbReference type="PROSITE" id="PS51318">
    <property type="entry name" value="TAT"/>
    <property type="match status" value="1"/>
</dbReference>
<evidence type="ECO:0000313" key="2">
    <source>
        <dbReference type="Proteomes" id="UP000273022"/>
    </source>
</evidence>
<dbReference type="InterPro" id="IPR027056">
    <property type="entry name" value="Gluconate_2DH_su3"/>
</dbReference>
<gene>
    <name evidence="1" type="ORF">D5R81_11515</name>
</gene>
<keyword evidence="2" id="KW-1185">Reference proteome</keyword>
<accession>A0A3A6TVM2</accession>
<dbReference type="EMBL" id="QYYH01000067">
    <property type="protein sequence ID" value="RJY13198.1"/>
    <property type="molecule type" value="Genomic_DNA"/>
</dbReference>
<dbReference type="AlphaFoldDB" id="A0A3A6TVM2"/>
<comment type="caution">
    <text evidence="1">The sequence shown here is derived from an EMBL/GenBank/DDBJ whole genome shotgun (WGS) entry which is preliminary data.</text>
</comment>
<name>A0A3A6TVM2_9GAMM</name>